<sequence>MANSETLEDAFTPRFPFIVDEPEPDVPHAPHHDLANAIRVLTMDAVEMAGSGHPGMPLGMADVATVLFSKFLKFDPAMPDWPDRDRFVLSAGHGSMLLYALLYLTGAGDVSIDDLKSFRQLGSRTPGHPEFGHLPGVEVTTGPLGQGVASAVGMAIAERMMTPASVTGWSTISPM</sequence>
<comment type="cofactor">
    <cofactor evidence="1">
        <name>thiamine diphosphate</name>
        <dbReference type="ChEBI" id="CHEBI:58937"/>
    </cofactor>
</comment>
<protein>
    <submittedName>
        <fullName evidence="6">Transketolase 2</fullName>
        <ecNumber evidence="6">2.2.1.1</ecNumber>
    </submittedName>
</protein>
<evidence type="ECO:0000256" key="2">
    <source>
        <dbReference type="ARBA" id="ARBA00022679"/>
    </source>
</evidence>
<dbReference type="GO" id="GO:0046872">
    <property type="term" value="F:metal ion binding"/>
    <property type="evidence" value="ECO:0007669"/>
    <property type="project" value="UniProtKB-KW"/>
</dbReference>
<dbReference type="AlphaFoldDB" id="A0A1E3H0V2"/>
<dbReference type="PATRIC" id="fig|1439726.3.peg.2900"/>
<keyword evidence="3" id="KW-0479">Metal-binding</keyword>
<evidence type="ECO:0000313" key="7">
    <source>
        <dbReference type="Proteomes" id="UP000094622"/>
    </source>
</evidence>
<dbReference type="InterPro" id="IPR005474">
    <property type="entry name" value="Transketolase_N"/>
</dbReference>
<dbReference type="InterPro" id="IPR049557">
    <property type="entry name" value="Transketolase_CS"/>
</dbReference>
<dbReference type="GO" id="GO:0004802">
    <property type="term" value="F:transketolase activity"/>
    <property type="evidence" value="ECO:0007669"/>
    <property type="project" value="UniProtKB-EC"/>
</dbReference>
<evidence type="ECO:0000256" key="1">
    <source>
        <dbReference type="ARBA" id="ARBA00001964"/>
    </source>
</evidence>
<dbReference type="EMBL" id="MCRJ01000068">
    <property type="protein sequence ID" value="ODN69922.1"/>
    <property type="molecule type" value="Genomic_DNA"/>
</dbReference>
<evidence type="ECO:0000313" key="6">
    <source>
        <dbReference type="EMBL" id="ODN69922.1"/>
    </source>
</evidence>
<gene>
    <name evidence="6" type="primary">tktB</name>
    <name evidence="6" type="ORF">A6302_02748</name>
</gene>
<dbReference type="GO" id="GO:0006098">
    <property type="term" value="P:pentose-phosphate shunt"/>
    <property type="evidence" value="ECO:0007669"/>
    <property type="project" value="TreeGrafter"/>
</dbReference>
<organism evidence="6 7">
    <name type="scientific">Methylobrevis pamukkalensis</name>
    <dbReference type="NCBI Taxonomy" id="1439726"/>
    <lineage>
        <taxon>Bacteria</taxon>
        <taxon>Pseudomonadati</taxon>
        <taxon>Pseudomonadota</taxon>
        <taxon>Alphaproteobacteria</taxon>
        <taxon>Hyphomicrobiales</taxon>
        <taxon>Pleomorphomonadaceae</taxon>
        <taxon>Methylobrevis</taxon>
    </lineage>
</organism>
<dbReference type="GO" id="GO:0005829">
    <property type="term" value="C:cytosol"/>
    <property type="evidence" value="ECO:0007669"/>
    <property type="project" value="TreeGrafter"/>
</dbReference>
<dbReference type="SUPFAM" id="SSF52518">
    <property type="entry name" value="Thiamin diphosphate-binding fold (THDP-binding)"/>
    <property type="match status" value="1"/>
</dbReference>
<evidence type="ECO:0000256" key="4">
    <source>
        <dbReference type="ARBA" id="ARBA00023052"/>
    </source>
</evidence>
<dbReference type="InterPro" id="IPR033247">
    <property type="entry name" value="Transketolase_fam"/>
</dbReference>
<dbReference type="PANTHER" id="PTHR43522">
    <property type="entry name" value="TRANSKETOLASE"/>
    <property type="match status" value="1"/>
</dbReference>
<accession>A0A1E3H0V2</accession>
<feature type="domain" description="Transketolase N-terminal" evidence="5">
    <location>
        <begin position="32"/>
        <end position="162"/>
    </location>
</feature>
<dbReference type="PANTHER" id="PTHR43522:SF2">
    <property type="entry name" value="TRANSKETOLASE 1-RELATED"/>
    <property type="match status" value="1"/>
</dbReference>
<reference evidence="6 7" key="1">
    <citation type="submission" date="2016-07" db="EMBL/GenBank/DDBJ databases">
        <title>Draft Genome Sequence of Methylobrevis pamukkalensis PK2.</title>
        <authorList>
            <person name="Vasilenko O.V."/>
            <person name="Doronina N.V."/>
            <person name="Shmareva M.N."/>
            <person name="Tarlachkov S.V."/>
            <person name="Mustakhimov I."/>
            <person name="Trotsenko Y.A."/>
        </authorList>
    </citation>
    <scope>NUCLEOTIDE SEQUENCE [LARGE SCALE GENOMIC DNA]</scope>
    <source>
        <strain evidence="6 7">PK2</strain>
    </source>
</reference>
<dbReference type="Pfam" id="PF00456">
    <property type="entry name" value="Transketolase_N"/>
    <property type="match status" value="1"/>
</dbReference>
<dbReference type="Gene3D" id="3.40.50.970">
    <property type="match status" value="1"/>
</dbReference>
<keyword evidence="4" id="KW-0786">Thiamine pyrophosphate</keyword>
<keyword evidence="7" id="KW-1185">Reference proteome</keyword>
<dbReference type="InterPro" id="IPR029061">
    <property type="entry name" value="THDP-binding"/>
</dbReference>
<dbReference type="EC" id="2.2.1.1" evidence="6"/>
<keyword evidence="2 6" id="KW-0808">Transferase</keyword>
<comment type="caution">
    <text evidence="6">The sequence shown here is derived from an EMBL/GenBank/DDBJ whole genome shotgun (WGS) entry which is preliminary data.</text>
</comment>
<dbReference type="Proteomes" id="UP000094622">
    <property type="component" value="Unassembled WGS sequence"/>
</dbReference>
<name>A0A1E3H0V2_9HYPH</name>
<evidence type="ECO:0000259" key="5">
    <source>
        <dbReference type="Pfam" id="PF00456"/>
    </source>
</evidence>
<proteinExistence type="predicted"/>
<dbReference type="PROSITE" id="PS00801">
    <property type="entry name" value="TRANSKETOLASE_1"/>
    <property type="match status" value="1"/>
</dbReference>
<evidence type="ECO:0000256" key="3">
    <source>
        <dbReference type="ARBA" id="ARBA00022723"/>
    </source>
</evidence>